<keyword evidence="10" id="KW-0865">Zymogen</keyword>
<organism evidence="15 16">
    <name type="scientific">Pyricularia oryzae</name>
    <name type="common">Rice blast fungus</name>
    <name type="synonym">Magnaporthe oryzae</name>
    <dbReference type="NCBI Taxonomy" id="318829"/>
    <lineage>
        <taxon>Eukaryota</taxon>
        <taxon>Fungi</taxon>
        <taxon>Dikarya</taxon>
        <taxon>Ascomycota</taxon>
        <taxon>Pezizomycotina</taxon>
        <taxon>Sordariomycetes</taxon>
        <taxon>Sordariomycetidae</taxon>
        <taxon>Magnaporthales</taxon>
        <taxon>Pyriculariaceae</taxon>
        <taxon>Pyricularia</taxon>
    </lineage>
</organism>
<dbReference type="PANTHER" id="PTHR14218">
    <property type="entry name" value="PROTEASE S8 TRIPEPTIDYL PEPTIDASE I CLN2"/>
    <property type="match status" value="1"/>
</dbReference>
<evidence type="ECO:0000256" key="6">
    <source>
        <dbReference type="ARBA" id="ARBA00022723"/>
    </source>
</evidence>
<accession>A0A4P7NRU1</accession>
<comment type="function">
    <text evidence="2">Secreted tripeptidyl-peptidase which degrades proteins at acidic pHs and is involved in virulence.</text>
</comment>
<dbReference type="InterPro" id="IPR050819">
    <property type="entry name" value="Tripeptidyl-peptidase_I"/>
</dbReference>
<dbReference type="GO" id="GO:0046872">
    <property type="term" value="F:metal ion binding"/>
    <property type="evidence" value="ECO:0007669"/>
    <property type="project" value="UniProtKB-UniRule"/>
</dbReference>
<dbReference type="PANTHER" id="PTHR14218:SF15">
    <property type="entry name" value="TRIPEPTIDYL-PEPTIDASE 1"/>
    <property type="match status" value="1"/>
</dbReference>
<comment type="catalytic activity">
    <reaction evidence="1">
        <text>Release of an N-terminal tripeptide from a polypeptide.</text>
        <dbReference type="EC" id="3.4.14.10"/>
    </reaction>
</comment>
<dbReference type="CDD" id="cd04056">
    <property type="entry name" value="Peptidases_S53"/>
    <property type="match status" value="1"/>
</dbReference>
<feature type="chain" id="PRO_5020410867" description="tripeptidyl-peptidase II" evidence="13">
    <location>
        <begin position="21"/>
        <end position="617"/>
    </location>
</feature>
<feature type="active site" description="Charge relay system" evidence="11">
    <location>
        <position position="290"/>
    </location>
</feature>
<reference evidence="15 16" key="1">
    <citation type="journal article" date="2019" name="Mol. Biol. Evol.">
        <title>Blast fungal genomes show frequent chromosomal changes, gene gains and losses, and effector gene turnover.</title>
        <authorList>
            <person name="Gomez Luciano L.B."/>
            <person name="Jason Tsai I."/>
            <person name="Chuma I."/>
            <person name="Tosa Y."/>
            <person name="Chen Y.H."/>
            <person name="Li J.Y."/>
            <person name="Li M.Y."/>
            <person name="Jade Lu M.Y."/>
            <person name="Nakayashiki H."/>
            <person name="Li W.H."/>
        </authorList>
    </citation>
    <scope>NUCLEOTIDE SEQUENCE [LARGE SCALE GENOMIC DNA]</scope>
    <source>
        <strain evidence="15">MZ5-1-6</strain>
    </source>
</reference>
<protein>
    <recommendedName>
        <fullName evidence="4">tripeptidyl-peptidase II</fullName>
        <ecNumber evidence="4">3.4.14.10</ecNumber>
    </recommendedName>
</protein>
<keyword evidence="9 11" id="KW-0106">Calcium</keyword>
<dbReference type="InterPro" id="IPR015366">
    <property type="entry name" value="S53_propep"/>
</dbReference>
<proteinExistence type="predicted"/>
<evidence type="ECO:0000256" key="8">
    <source>
        <dbReference type="ARBA" id="ARBA00022825"/>
    </source>
</evidence>
<evidence type="ECO:0000259" key="14">
    <source>
        <dbReference type="PROSITE" id="PS51695"/>
    </source>
</evidence>
<dbReference type="GO" id="GO:0004252">
    <property type="term" value="F:serine-type endopeptidase activity"/>
    <property type="evidence" value="ECO:0007669"/>
    <property type="project" value="UniProtKB-UniRule"/>
</dbReference>
<dbReference type="GO" id="GO:0006508">
    <property type="term" value="P:proteolysis"/>
    <property type="evidence" value="ECO:0007669"/>
    <property type="project" value="UniProtKB-KW"/>
</dbReference>
<feature type="signal peptide" evidence="13">
    <location>
        <begin position="1"/>
        <end position="20"/>
    </location>
</feature>
<evidence type="ECO:0000313" key="15">
    <source>
        <dbReference type="EMBL" id="QBZ65171.1"/>
    </source>
</evidence>
<dbReference type="InterPro" id="IPR036852">
    <property type="entry name" value="Peptidase_S8/S53_dom_sf"/>
</dbReference>
<keyword evidence="7 11" id="KW-0378">Hydrolase</keyword>
<dbReference type="EC" id="3.4.14.10" evidence="4"/>
<evidence type="ECO:0000256" key="1">
    <source>
        <dbReference type="ARBA" id="ARBA00001910"/>
    </source>
</evidence>
<evidence type="ECO:0000256" key="7">
    <source>
        <dbReference type="ARBA" id="ARBA00022801"/>
    </source>
</evidence>
<dbReference type="InterPro" id="IPR000209">
    <property type="entry name" value="Peptidase_S8/S53_dom"/>
</dbReference>
<evidence type="ECO:0000256" key="4">
    <source>
        <dbReference type="ARBA" id="ARBA00012462"/>
    </source>
</evidence>
<keyword evidence="13" id="KW-0732">Signal</keyword>
<dbReference type="EMBL" id="CP034209">
    <property type="protein sequence ID" value="QBZ65171.1"/>
    <property type="molecule type" value="Genomic_DNA"/>
</dbReference>
<dbReference type="Pfam" id="PF09286">
    <property type="entry name" value="Pro-kuma_activ"/>
    <property type="match status" value="1"/>
</dbReference>
<evidence type="ECO:0000256" key="3">
    <source>
        <dbReference type="ARBA" id="ARBA00004239"/>
    </source>
</evidence>
<evidence type="ECO:0000256" key="11">
    <source>
        <dbReference type="PROSITE-ProRule" id="PRU01032"/>
    </source>
</evidence>
<name>A0A4P7NRU1_PYROR</name>
<keyword evidence="5 11" id="KW-0645">Protease</keyword>
<feature type="region of interest" description="Disordered" evidence="12">
    <location>
        <begin position="184"/>
        <end position="207"/>
    </location>
</feature>
<dbReference type="SMART" id="SM00944">
    <property type="entry name" value="Pro-kuma_activ"/>
    <property type="match status" value="1"/>
</dbReference>
<keyword evidence="8 11" id="KW-0720">Serine protease</keyword>
<feature type="binding site" evidence="11">
    <location>
        <position position="596"/>
    </location>
    <ligand>
        <name>Ca(2+)</name>
        <dbReference type="ChEBI" id="CHEBI:29108"/>
    </ligand>
</feature>
<feature type="domain" description="Peptidase S53" evidence="14">
    <location>
        <begin position="210"/>
        <end position="617"/>
    </location>
</feature>
<dbReference type="PROSITE" id="PS51695">
    <property type="entry name" value="SEDOLISIN"/>
    <property type="match status" value="1"/>
</dbReference>
<sequence length="617" mass="65675">MILCPIILLLALGGTAVVVAQGPRRVVLESKFIIPENWKLSRPAAESDTIALRIALKQPRAKELEARLLEINTDPSHPQYRYHLTRAEVASYQLPAPGSSDAVVRWLEENGVRGVERSSDGAGWIGFTATARQVKTILQADLGYFTHDGVNETAVLRAPRYSIPANLESSIDFVHPLAHFMTPASLRPIPQPQDKDKGTTAGGGNQCNSGVQPSCLRALYDINYVPPAGRKDDKPSPARMAIAGFLDQYVSPTDVESWMQTYARNIPANYTAALAFANNATNDPSHPGSEAALDIQYSLALAYPAQVSYVLTGGRGGKLDGNGNPLPDDKADNEPYLEFLEHLLALPDDQIPHVVSISYADDEHTVPRPYAERVCSMFAQLASRGVSVLTASGDGGSTGIGRSRCSLPDGPDGARRRATIPTFPASCPWVTAVGATDNQGPPVTGAFFSAGGFSNYFAQPEWQAEAARGYVARLKSGDVWDGKSPAEDMYNGSGRATPDISAVGAEFVVRRDGRDATVIGTSASTPVVAAMVALVNDVLLRSGANSTGWLNPALYSARFRGSAVTDVTQGRSKGCFFQNATSGVGITVPGWPAAEGYDLITGVGTPNTFDKLLAALR</sequence>
<feature type="binding site" evidence="11">
    <location>
        <position position="566"/>
    </location>
    <ligand>
        <name>Ca(2+)</name>
        <dbReference type="ChEBI" id="CHEBI:29108"/>
    </ligand>
</feature>
<dbReference type="CDD" id="cd11377">
    <property type="entry name" value="Pro-peptidase_S53"/>
    <property type="match status" value="1"/>
</dbReference>
<dbReference type="GO" id="GO:0005576">
    <property type="term" value="C:extracellular region"/>
    <property type="evidence" value="ECO:0007669"/>
    <property type="project" value="UniProtKB-SubCell"/>
</dbReference>
<dbReference type="PROSITE" id="PS00138">
    <property type="entry name" value="SUBTILASE_SER"/>
    <property type="match status" value="1"/>
</dbReference>
<dbReference type="Proteomes" id="UP000294847">
    <property type="component" value="Chromosome 6"/>
</dbReference>
<keyword evidence="6 11" id="KW-0479">Metal-binding</keyword>
<evidence type="ECO:0000256" key="10">
    <source>
        <dbReference type="ARBA" id="ARBA00023145"/>
    </source>
</evidence>
<dbReference type="Pfam" id="PF00082">
    <property type="entry name" value="Peptidase_S8"/>
    <property type="match status" value="1"/>
</dbReference>
<comment type="subcellular location">
    <subcellularLocation>
        <location evidence="3">Secreted</location>
        <location evidence="3">Extracellular space</location>
    </subcellularLocation>
</comment>
<evidence type="ECO:0000256" key="2">
    <source>
        <dbReference type="ARBA" id="ARBA00002451"/>
    </source>
</evidence>
<evidence type="ECO:0000256" key="5">
    <source>
        <dbReference type="ARBA" id="ARBA00022670"/>
    </source>
</evidence>
<dbReference type="Gene3D" id="3.40.50.200">
    <property type="entry name" value="Peptidase S8/S53 domain"/>
    <property type="match status" value="1"/>
</dbReference>
<feature type="binding site" evidence="11">
    <location>
        <position position="567"/>
    </location>
    <ligand>
        <name>Ca(2+)</name>
        <dbReference type="ChEBI" id="CHEBI:29108"/>
    </ligand>
</feature>
<evidence type="ECO:0000313" key="16">
    <source>
        <dbReference type="Proteomes" id="UP000294847"/>
    </source>
</evidence>
<dbReference type="SUPFAM" id="SSF54897">
    <property type="entry name" value="Protease propeptides/inhibitors"/>
    <property type="match status" value="1"/>
</dbReference>
<feature type="active site" description="Charge relay system" evidence="11">
    <location>
        <position position="522"/>
    </location>
</feature>
<dbReference type="AlphaFoldDB" id="A0A4P7NRU1"/>
<dbReference type="InterPro" id="IPR030400">
    <property type="entry name" value="Sedolisin_dom"/>
</dbReference>
<feature type="active site" description="Charge relay system" evidence="11">
    <location>
        <position position="294"/>
    </location>
</feature>
<evidence type="ECO:0000256" key="13">
    <source>
        <dbReference type="SAM" id="SignalP"/>
    </source>
</evidence>
<dbReference type="InterPro" id="IPR023828">
    <property type="entry name" value="Peptidase_S8_Ser-AS"/>
</dbReference>
<evidence type="ECO:0000256" key="9">
    <source>
        <dbReference type="ARBA" id="ARBA00022837"/>
    </source>
</evidence>
<gene>
    <name evidence="15" type="ORF">PoMZ_06876</name>
</gene>
<evidence type="ECO:0000256" key="12">
    <source>
        <dbReference type="SAM" id="MobiDB-lite"/>
    </source>
</evidence>
<feature type="binding site" evidence="11">
    <location>
        <position position="598"/>
    </location>
    <ligand>
        <name>Ca(2+)</name>
        <dbReference type="ChEBI" id="CHEBI:29108"/>
    </ligand>
</feature>
<dbReference type="GO" id="GO:0008240">
    <property type="term" value="F:tripeptidyl-peptidase activity"/>
    <property type="evidence" value="ECO:0007669"/>
    <property type="project" value="UniProtKB-EC"/>
</dbReference>
<comment type="cofactor">
    <cofactor evidence="11">
        <name>Ca(2+)</name>
        <dbReference type="ChEBI" id="CHEBI:29108"/>
    </cofactor>
    <text evidence="11">Binds 1 Ca(2+) ion per subunit.</text>
</comment>
<dbReference type="SUPFAM" id="SSF52743">
    <property type="entry name" value="Subtilisin-like"/>
    <property type="match status" value="1"/>
</dbReference>